<evidence type="ECO:0000313" key="1">
    <source>
        <dbReference type="EMBL" id="RKT74914.1"/>
    </source>
</evidence>
<dbReference type="RefSeq" id="WP_121230056.1">
    <property type="nucleotide sequence ID" value="NZ_JBIUBA010000059.1"/>
</dbReference>
<dbReference type="InterPro" id="IPR016024">
    <property type="entry name" value="ARM-type_fold"/>
</dbReference>
<dbReference type="AlphaFoldDB" id="A0A495XPS8"/>
<dbReference type="EMBL" id="RBXR01000001">
    <property type="protein sequence ID" value="RKT74914.1"/>
    <property type="molecule type" value="Genomic_DNA"/>
</dbReference>
<dbReference type="SMART" id="SM00567">
    <property type="entry name" value="EZ_HEAT"/>
    <property type="match status" value="6"/>
</dbReference>
<evidence type="ECO:0000313" key="2">
    <source>
        <dbReference type="Proteomes" id="UP000272729"/>
    </source>
</evidence>
<dbReference type="OrthoDB" id="292843at2"/>
<dbReference type="Proteomes" id="UP000272729">
    <property type="component" value="Unassembled WGS sequence"/>
</dbReference>
<keyword evidence="2" id="KW-1185">Reference proteome</keyword>
<evidence type="ECO:0008006" key="3">
    <source>
        <dbReference type="Google" id="ProtNLM"/>
    </source>
</evidence>
<name>A0A495XPS8_9PSEU</name>
<dbReference type="InterPro" id="IPR004155">
    <property type="entry name" value="PBS_lyase_HEAT"/>
</dbReference>
<comment type="caution">
    <text evidence="1">The sequence shown here is derived from an EMBL/GenBank/DDBJ whole genome shotgun (WGS) entry which is preliminary data.</text>
</comment>
<sequence>MDQVAWGRYEHNYGDASDVPDLLRRCASPDADVAADALADLSNKLYHQGGWVCSAATAALPFLVDLAEDPAVHHRAEVVEWIGHLAREAHVVEARFVDRGWAPALDEVRPRLVALLDDPDPSVRRETSALLADGVRHADAVRALLRRWRVEQDRTTRYDLAVALGLVASRDEWARAEVVALLDGDDLQLRLAAVHGLAESDPSVAVRHVDSLVRAVRHPDAVAWQESAWLGGSPMVLVRATGGLLVDDPTAATAFALGTSRDDHVDQRVATLEHAQRLLARWRSPAAAVLPMLAERVDDEAPEARYRALALLACLGTEAAEHADLIATRLSDTAFRDSRTPTTVGDAAVWAAARLDDPRCVPALVERLSGDRLGFATTTAFYPRDTPGVVQPGIHEVLIPLRRHAPALVDAVAARLATEPNPVLARHLCAVLAAWGPAAEPALPVLHARLADDDVVPTVATALGAIGRPDAARPLRAKTRHVEAAWALWRTGADREQGASALVRAVTEHRHHQAVRLLADLGPDAVAAADTLRDLVGSTDDWSRAEAAHALWRVTGEVDQPVAVLTDLAAPLAEGDRLPVRFAALERLADLGATTDRTTSLARALLDDPGRIHSAGAWRGFYQDELVRAHAARLLPAGGA</sequence>
<dbReference type="InterPro" id="IPR011989">
    <property type="entry name" value="ARM-like"/>
</dbReference>
<proteinExistence type="predicted"/>
<dbReference type="Gene3D" id="1.25.10.10">
    <property type="entry name" value="Leucine-rich Repeat Variant"/>
    <property type="match status" value="3"/>
</dbReference>
<accession>A0A495XPS8</accession>
<gene>
    <name evidence="1" type="ORF">DFJ66_8289</name>
</gene>
<protein>
    <recommendedName>
        <fullName evidence="3">HEAT repeat protein</fullName>
    </recommendedName>
</protein>
<reference evidence="1 2" key="1">
    <citation type="submission" date="2018-10" db="EMBL/GenBank/DDBJ databases">
        <title>Sequencing the genomes of 1000 actinobacteria strains.</title>
        <authorList>
            <person name="Klenk H.-P."/>
        </authorList>
    </citation>
    <scope>NUCLEOTIDE SEQUENCE [LARGE SCALE GENOMIC DNA]</scope>
    <source>
        <strain evidence="1 2">DSM 43911</strain>
    </source>
</reference>
<dbReference type="SUPFAM" id="SSF48371">
    <property type="entry name" value="ARM repeat"/>
    <property type="match status" value="1"/>
</dbReference>
<organism evidence="1 2">
    <name type="scientific">Saccharothrix variisporea</name>
    <dbReference type="NCBI Taxonomy" id="543527"/>
    <lineage>
        <taxon>Bacteria</taxon>
        <taxon>Bacillati</taxon>
        <taxon>Actinomycetota</taxon>
        <taxon>Actinomycetes</taxon>
        <taxon>Pseudonocardiales</taxon>
        <taxon>Pseudonocardiaceae</taxon>
        <taxon>Saccharothrix</taxon>
    </lineage>
</organism>